<feature type="domain" description="SMB" evidence="7">
    <location>
        <begin position="367"/>
        <end position="406"/>
    </location>
</feature>
<reference evidence="10" key="1">
    <citation type="submission" date="2020-03" db="EMBL/GenBank/DDBJ databases">
        <title>Evolution of repeat sequences and sex chromosomes of tilapia species revealed by chromosome-level genomes.</title>
        <authorList>
            <person name="Xu L."/>
            <person name="Tao W."/>
            <person name="Wang D."/>
            <person name="Zhou Q."/>
        </authorList>
    </citation>
    <scope>NUCLEOTIDE SEQUENCE [LARGE SCALE GENOMIC DNA]</scope>
    <source>
        <strain evidence="10">Israel</strain>
    </source>
</reference>
<accession>A0AAZ1XWY2</accession>
<evidence type="ECO:0000256" key="5">
    <source>
        <dbReference type="SAM" id="SignalP"/>
    </source>
</evidence>
<dbReference type="Gene3D" id="2.60.40.3210">
    <property type="entry name" value="Zona pellucida, ZP-N domain"/>
    <property type="match status" value="1"/>
</dbReference>
<dbReference type="InterPro" id="IPR055355">
    <property type="entry name" value="ZP-C"/>
</dbReference>
<dbReference type="PROSITE" id="PS00524">
    <property type="entry name" value="SMB_1"/>
    <property type="match status" value="6"/>
</dbReference>
<evidence type="ECO:0000259" key="6">
    <source>
        <dbReference type="PROSITE" id="PS01180"/>
    </source>
</evidence>
<dbReference type="SMART" id="SM00241">
    <property type="entry name" value="ZP"/>
    <property type="match status" value="1"/>
</dbReference>
<dbReference type="FunFam" id="2.60.120.290:FF:000013">
    <property type="entry name" value="Membrane frizzled-related protein"/>
    <property type="match status" value="2"/>
</dbReference>
<dbReference type="PRINTS" id="PR00023">
    <property type="entry name" value="ZPELLUCIDA"/>
</dbReference>
<feature type="domain" description="SMB" evidence="7">
    <location>
        <begin position="274"/>
        <end position="313"/>
    </location>
</feature>
<keyword evidence="10" id="KW-1185">Reference proteome</keyword>
<dbReference type="InterPro" id="IPR001507">
    <property type="entry name" value="ZP_dom"/>
</dbReference>
<evidence type="ECO:0008006" key="11">
    <source>
        <dbReference type="Google" id="ProtNLM"/>
    </source>
</evidence>
<dbReference type="Proteomes" id="UP000472276">
    <property type="component" value="Unassembled WGS sequence"/>
</dbReference>
<dbReference type="SUPFAM" id="SSF49854">
    <property type="entry name" value="Spermadhesin, CUB domain"/>
    <property type="match status" value="2"/>
</dbReference>
<dbReference type="PROSITE" id="PS01180">
    <property type="entry name" value="CUB"/>
    <property type="match status" value="2"/>
</dbReference>
<dbReference type="Gene3D" id="2.60.40.4100">
    <property type="entry name" value="Zona pellucida, ZP-C domain"/>
    <property type="match status" value="1"/>
</dbReference>
<dbReference type="SUPFAM" id="SSF90188">
    <property type="entry name" value="Somatomedin B domain"/>
    <property type="match status" value="6"/>
</dbReference>
<dbReference type="PROSITE" id="PS51034">
    <property type="entry name" value="ZP_2"/>
    <property type="match status" value="1"/>
</dbReference>
<dbReference type="InterPro" id="IPR042235">
    <property type="entry name" value="ZP-C_dom"/>
</dbReference>
<gene>
    <name evidence="9" type="primary">LAMC1</name>
</gene>
<dbReference type="InterPro" id="IPR001212">
    <property type="entry name" value="Somatomedin_B_dom"/>
</dbReference>
<dbReference type="InterPro" id="IPR035914">
    <property type="entry name" value="Sperma_CUB_dom_sf"/>
</dbReference>
<feature type="chain" id="PRO_5044232503" description="CUB and zona pellucida-like domains 1, tandem duplicate 1" evidence="5">
    <location>
        <begin position="19"/>
        <end position="855"/>
    </location>
</feature>
<dbReference type="InterPro" id="IPR000859">
    <property type="entry name" value="CUB_dom"/>
</dbReference>
<dbReference type="PROSITE" id="PS50958">
    <property type="entry name" value="SMB_2"/>
    <property type="match status" value="6"/>
</dbReference>
<comment type="caution">
    <text evidence="4">Lacks conserved residue(s) required for the propagation of feature annotation.</text>
</comment>
<dbReference type="AlphaFoldDB" id="A0AAZ1XWY2"/>
<organism evidence="9 10">
    <name type="scientific">Oreochromis aureus</name>
    <name type="common">Israeli tilapia</name>
    <name type="synonym">Chromis aureus</name>
    <dbReference type="NCBI Taxonomy" id="47969"/>
    <lineage>
        <taxon>Eukaryota</taxon>
        <taxon>Metazoa</taxon>
        <taxon>Chordata</taxon>
        <taxon>Craniata</taxon>
        <taxon>Vertebrata</taxon>
        <taxon>Euteleostomi</taxon>
        <taxon>Actinopterygii</taxon>
        <taxon>Neopterygii</taxon>
        <taxon>Teleostei</taxon>
        <taxon>Neoteleostei</taxon>
        <taxon>Acanthomorphata</taxon>
        <taxon>Ovalentaria</taxon>
        <taxon>Cichlomorphae</taxon>
        <taxon>Cichliformes</taxon>
        <taxon>Cichlidae</taxon>
        <taxon>African cichlids</taxon>
        <taxon>Pseudocrenilabrinae</taxon>
        <taxon>Oreochromini</taxon>
        <taxon>Oreochromis</taxon>
    </lineage>
</organism>
<protein>
    <recommendedName>
        <fullName evidence="11">CUB and zona pellucida-like domains 1, tandem duplicate 1</fullName>
    </recommendedName>
</protein>
<feature type="signal peptide" evidence="5">
    <location>
        <begin position="1"/>
        <end position="18"/>
    </location>
</feature>
<proteinExistence type="predicted"/>
<evidence type="ECO:0000259" key="8">
    <source>
        <dbReference type="PROSITE" id="PS51034"/>
    </source>
</evidence>
<dbReference type="SMART" id="SM00042">
    <property type="entry name" value="CUB"/>
    <property type="match status" value="2"/>
</dbReference>
<dbReference type="SMART" id="SM00201">
    <property type="entry name" value="SO"/>
    <property type="match status" value="6"/>
</dbReference>
<evidence type="ECO:0000313" key="10">
    <source>
        <dbReference type="Proteomes" id="UP000472276"/>
    </source>
</evidence>
<feature type="domain" description="SMB" evidence="7">
    <location>
        <begin position="230"/>
        <end position="269"/>
    </location>
</feature>
<feature type="domain" description="ZP" evidence="8">
    <location>
        <begin position="573"/>
        <end position="818"/>
    </location>
</feature>
<keyword evidence="2" id="KW-1015">Disulfide bond</keyword>
<feature type="domain" description="CUB" evidence="6">
    <location>
        <begin position="445"/>
        <end position="564"/>
    </location>
</feature>
<evidence type="ECO:0000256" key="4">
    <source>
        <dbReference type="PROSITE-ProRule" id="PRU00059"/>
    </source>
</evidence>
<dbReference type="FunFam" id="2.60.40.4100:FF:000005">
    <property type="entry name" value="Deleted in malignant brain tumors 1"/>
    <property type="match status" value="1"/>
</dbReference>
<dbReference type="InterPro" id="IPR048290">
    <property type="entry name" value="ZP_chr"/>
</dbReference>
<dbReference type="PANTHER" id="PTHR14002">
    <property type="entry name" value="ENDOGLIN/TGF-BETA RECEPTOR TYPE III"/>
    <property type="match status" value="1"/>
</dbReference>
<reference evidence="9" key="2">
    <citation type="submission" date="2025-08" db="UniProtKB">
        <authorList>
            <consortium name="Ensembl"/>
        </authorList>
    </citation>
    <scope>IDENTIFICATION</scope>
</reference>
<sequence>MWTLLFLCGVLITHQVQGVDRGDAARYWWTTWETATPGDPTADYWETGDTTTDYWETVTDDWQTTPDYSGCGGYLYGSSGRFYSPNYPYQYPDNSDCIWYIRPGSQIIQLELLDVSTECGYDYVYVYDGPSTGSRLLGKTCNNTENNTFYSTGYYLTVRFRSDSSVGLKGFHASYRVVSGGSCIHNCGYQVGYCSCSSSCVYRGDCCYDYEDHCGSTSVTDPTATAETTDRYSCLYNCGAHLGSCSCTSSCEYYGNCCHDYYSYCPSTADPVTDQPSCRYNCGAHLGSCSCRSSCQYNGDCCYDYYDYCSSTTTWPDVTAQPSCRYNCGWNMGSCSCSSSCEYYGNCCYDYYSYCQGTTDMPTAVTEQPSCRYNCGWNIGNCSCSSSCQYYGNCCNDYYYYCQSPDFTTAQPSCRYNCGSYIGSCSCSSSCEYYGNCCYDYYSYCLVSTREPTGSCGGNLFGSGTFSSPNYPSYYHDNAYCMWQLRAAYDQRIFLQFTFLQLQDCCSCDYIEIYDGPYVYSPFLGKVCNNSLSTFFSTSNYMTVVFRTDGAMVGRGFNAEFSSSLTPSSGRVDCSSDNMNIVIERSYLNSLGYDGHSLYLNDPHCRPQISYYNVVFSFPLNTCGNIREFENGRIVYTNSLRAYNSNYGEITRQSNFKLNVNCRMEQDSVSQILYEVHELDNTTITGTGRYNTSMVFYQSSSFYYQVTEFPYEITLNQNLFIEIDMRRGDSSLVLFIDTCIASPSAFDFQSRPYYLVRNGCPVDNTYYAYTTGTSPFARFTFKAFQFLRATEDVYLQCKVLICPASDYNSRCRRGCTKRVARDVGSEHESETLVVGPIHLLAPETKEEATDEQKET</sequence>
<feature type="domain" description="SMB" evidence="7">
    <location>
        <begin position="179"/>
        <end position="218"/>
    </location>
</feature>
<dbReference type="InterPro" id="IPR036024">
    <property type="entry name" value="Somatomedin_B-like_dom_sf"/>
</dbReference>
<dbReference type="Gene3D" id="4.10.410.20">
    <property type="match status" value="4"/>
</dbReference>
<keyword evidence="1 5" id="KW-0732">Signal</keyword>
<dbReference type="Gene3D" id="2.60.120.290">
    <property type="entry name" value="Spermadhesin, CUB domain"/>
    <property type="match status" value="2"/>
</dbReference>
<feature type="domain" description="SMB" evidence="7">
    <location>
        <begin position="320"/>
        <end position="359"/>
    </location>
</feature>
<dbReference type="PANTHER" id="PTHR14002:SF38">
    <property type="entry name" value="CUB AND ZONA PELLUCIDA-LIKE DOMAIN-CONTAINING PROTEIN 1"/>
    <property type="match status" value="1"/>
</dbReference>
<dbReference type="Pfam" id="PF00431">
    <property type="entry name" value="CUB"/>
    <property type="match status" value="2"/>
</dbReference>
<dbReference type="Pfam" id="PF00100">
    <property type="entry name" value="Zona_pellucida"/>
    <property type="match status" value="1"/>
</dbReference>
<feature type="domain" description="CUB" evidence="6">
    <location>
        <begin position="71"/>
        <end position="178"/>
    </location>
</feature>
<evidence type="ECO:0000256" key="3">
    <source>
        <dbReference type="ARBA" id="ARBA00023180"/>
    </source>
</evidence>
<dbReference type="Ensembl" id="ENSOABT00000076263.1">
    <property type="protein sequence ID" value="ENSOABP00000072057.1"/>
    <property type="gene ID" value="ENSOABG00000034005.1"/>
</dbReference>
<feature type="domain" description="SMB" evidence="7">
    <location>
        <begin position="410"/>
        <end position="453"/>
    </location>
</feature>
<name>A0AAZ1XWY2_OREAU</name>
<evidence type="ECO:0000259" key="7">
    <source>
        <dbReference type="PROSITE" id="PS50958"/>
    </source>
</evidence>
<evidence type="ECO:0000256" key="2">
    <source>
        <dbReference type="ARBA" id="ARBA00023157"/>
    </source>
</evidence>
<evidence type="ECO:0000313" key="9">
    <source>
        <dbReference type="Ensembl" id="ENSOABP00000072057.1"/>
    </source>
</evidence>
<evidence type="ECO:0000256" key="1">
    <source>
        <dbReference type="ARBA" id="ARBA00022729"/>
    </source>
</evidence>
<reference evidence="9" key="3">
    <citation type="submission" date="2025-09" db="UniProtKB">
        <authorList>
            <consortium name="Ensembl"/>
        </authorList>
    </citation>
    <scope>IDENTIFICATION</scope>
</reference>
<keyword evidence="3" id="KW-0325">Glycoprotein</keyword>
<dbReference type="CDD" id="cd00041">
    <property type="entry name" value="CUB"/>
    <property type="match status" value="2"/>
</dbReference>